<evidence type="ECO:0000313" key="3">
    <source>
        <dbReference type="Proteomes" id="UP000015503"/>
    </source>
</evidence>
<dbReference type="EMBL" id="AP013068">
    <property type="protein sequence ID" value="BAN46470.1"/>
    <property type="molecule type" value="Genomic_DNA"/>
</dbReference>
<name>S6AFE1_METRE</name>
<proteinExistence type="predicted"/>
<sequence>MSAMPRGWTMLLRASLLCMLSGASLLVHAGDAAQLLKARHLALGGVLAGNPFNRPLYLQASEAKGTLEGEIYARVEQPFAVVGPALQGIDNWCDILILHLNVKSCRNASSEGGSVLSLSVGRKFDQPLADAYAFSFRYQVVASTPEYLQLQLTAAEGPLDTRRYRIVLEVVGLDARRSFLHLSYSYAFGVAARMAMQGYLATAGRDKVGFSIVGRNAQGQPVHVGSTLGVVERNTMRYYLAIEAYLGTLSAPAPDRLEQRLNAWYAAVERYPLQLHDLERGEYLEMKHREIQRQQAVVAQ</sequence>
<feature type="signal peptide" evidence="1">
    <location>
        <begin position="1"/>
        <end position="29"/>
    </location>
</feature>
<accession>S6AFE1</accession>
<dbReference type="HOGENOM" id="CLU_920923_0_0_6"/>
<organism evidence="2 3">
    <name type="scientific">Metapseudomonas resinovorans NBRC 106553</name>
    <dbReference type="NCBI Taxonomy" id="1245471"/>
    <lineage>
        <taxon>Bacteria</taxon>
        <taxon>Pseudomonadati</taxon>
        <taxon>Pseudomonadota</taxon>
        <taxon>Gammaproteobacteria</taxon>
        <taxon>Pseudomonadales</taxon>
        <taxon>Pseudomonadaceae</taxon>
        <taxon>Metapseudomonas</taxon>
    </lineage>
</organism>
<protein>
    <submittedName>
        <fullName evidence="2">Uncharacterized protein</fullName>
    </submittedName>
</protein>
<dbReference type="PATRIC" id="fig|1245471.3.peg.748"/>
<dbReference type="STRING" id="1245471.PCA10_07380"/>
<dbReference type="KEGG" id="pre:PCA10_07380"/>
<feature type="chain" id="PRO_5004535545" evidence="1">
    <location>
        <begin position="30"/>
        <end position="300"/>
    </location>
</feature>
<dbReference type="Proteomes" id="UP000015503">
    <property type="component" value="Chromosome"/>
</dbReference>
<dbReference type="eggNOG" id="ENOG502Z8KR">
    <property type="taxonomic scope" value="Bacteria"/>
</dbReference>
<dbReference type="RefSeq" id="WP_016490672.1">
    <property type="nucleotide sequence ID" value="NC_021499.1"/>
</dbReference>
<reference evidence="2 3" key="1">
    <citation type="journal article" date="2013" name="Genome Announc.">
        <title>Complete Genome Sequence of the Carbazole Degrader Pseudomonas resinovorans Strain CA10 (NBRC 106553).</title>
        <authorList>
            <person name="Shintani M."/>
            <person name="Hosoyama A."/>
            <person name="Ohji S."/>
            <person name="Tsuchikane K."/>
            <person name="Takarada H."/>
            <person name="Yamazoe A."/>
            <person name="Fujita N."/>
            <person name="Nojiri H."/>
        </authorList>
    </citation>
    <scope>NUCLEOTIDE SEQUENCE [LARGE SCALE GENOMIC DNA]</scope>
    <source>
        <strain evidence="2 3">NBRC 106553</strain>
    </source>
</reference>
<gene>
    <name evidence="2" type="ORF">PCA10_07380</name>
</gene>
<evidence type="ECO:0000256" key="1">
    <source>
        <dbReference type="SAM" id="SignalP"/>
    </source>
</evidence>
<keyword evidence="3" id="KW-1185">Reference proteome</keyword>
<evidence type="ECO:0000313" key="2">
    <source>
        <dbReference type="EMBL" id="BAN46470.1"/>
    </source>
</evidence>
<dbReference type="OrthoDB" id="5392962at2"/>
<dbReference type="AlphaFoldDB" id="S6AFE1"/>
<keyword evidence="1" id="KW-0732">Signal</keyword>